<reference evidence="1 2" key="1">
    <citation type="journal article" date="2015" name="Proc. Natl. Acad. Sci. U.S.A.">
        <title>The resurrection genome of Boea hygrometrica: A blueprint for survival of dehydration.</title>
        <authorList>
            <person name="Xiao L."/>
            <person name="Yang G."/>
            <person name="Zhang L."/>
            <person name="Yang X."/>
            <person name="Zhao S."/>
            <person name="Ji Z."/>
            <person name="Zhou Q."/>
            <person name="Hu M."/>
            <person name="Wang Y."/>
            <person name="Chen M."/>
            <person name="Xu Y."/>
            <person name="Jin H."/>
            <person name="Xiao X."/>
            <person name="Hu G."/>
            <person name="Bao F."/>
            <person name="Hu Y."/>
            <person name="Wan P."/>
            <person name="Li L."/>
            <person name="Deng X."/>
            <person name="Kuang T."/>
            <person name="Xiang C."/>
            <person name="Zhu J.K."/>
            <person name="Oliver M.J."/>
            <person name="He Y."/>
        </authorList>
    </citation>
    <scope>NUCLEOTIDE SEQUENCE [LARGE SCALE GENOMIC DNA]</scope>
    <source>
        <strain evidence="2">cv. XS01</strain>
    </source>
</reference>
<evidence type="ECO:0000313" key="2">
    <source>
        <dbReference type="Proteomes" id="UP000250235"/>
    </source>
</evidence>
<keyword evidence="2" id="KW-1185">Reference proteome</keyword>
<dbReference type="Proteomes" id="UP000250235">
    <property type="component" value="Unassembled WGS sequence"/>
</dbReference>
<name>A0A2Z7D8C4_9LAMI</name>
<sequence length="141" mass="16119">MFTPKAAKGCSIRTSIPQILPHRFHKKARQNSRPATSFLLALQFTADTSCDSTQALTTRTKLKTTMDAHPKVHASRRKTRHRFLPKTSNASNSTLPNLALIQGLKWVEIERAKLEEFNATKIIKNRDWKRRESTVESYGEQ</sequence>
<dbReference type="AlphaFoldDB" id="A0A2Z7D8C4"/>
<evidence type="ECO:0000313" key="1">
    <source>
        <dbReference type="EMBL" id="KZV55681.1"/>
    </source>
</evidence>
<protein>
    <submittedName>
        <fullName evidence="1">Uncharacterized protein</fullName>
    </submittedName>
</protein>
<accession>A0A2Z7D8C4</accession>
<proteinExistence type="predicted"/>
<gene>
    <name evidence="1" type="ORF">F511_24358</name>
</gene>
<dbReference type="EMBL" id="KQ988468">
    <property type="protein sequence ID" value="KZV55681.1"/>
    <property type="molecule type" value="Genomic_DNA"/>
</dbReference>
<organism evidence="1 2">
    <name type="scientific">Dorcoceras hygrometricum</name>
    <dbReference type="NCBI Taxonomy" id="472368"/>
    <lineage>
        <taxon>Eukaryota</taxon>
        <taxon>Viridiplantae</taxon>
        <taxon>Streptophyta</taxon>
        <taxon>Embryophyta</taxon>
        <taxon>Tracheophyta</taxon>
        <taxon>Spermatophyta</taxon>
        <taxon>Magnoliopsida</taxon>
        <taxon>eudicotyledons</taxon>
        <taxon>Gunneridae</taxon>
        <taxon>Pentapetalae</taxon>
        <taxon>asterids</taxon>
        <taxon>lamiids</taxon>
        <taxon>Lamiales</taxon>
        <taxon>Gesneriaceae</taxon>
        <taxon>Didymocarpoideae</taxon>
        <taxon>Trichosporeae</taxon>
        <taxon>Loxocarpinae</taxon>
        <taxon>Dorcoceras</taxon>
    </lineage>
</organism>